<feature type="non-terminal residue" evidence="1">
    <location>
        <position position="1"/>
    </location>
</feature>
<gene>
    <name evidence="1" type="ORF">S12H4_26601</name>
</gene>
<organism evidence="1">
    <name type="scientific">marine sediment metagenome</name>
    <dbReference type="NCBI Taxonomy" id="412755"/>
    <lineage>
        <taxon>unclassified sequences</taxon>
        <taxon>metagenomes</taxon>
        <taxon>ecological metagenomes</taxon>
    </lineage>
</organism>
<sequence>NTLNLSGSHIEILIDQWKINRFEDMKIPSKADLAKLVMYDIITTDRYKEEMFKLGYNPEYIDWYLELEFAIKKAKK</sequence>
<accession>X1TTN4</accession>
<protein>
    <submittedName>
        <fullName evidence="1">Uncharacterized protein</fullName>
    </submittedName>
</protein>
<reference evidence="1" key="1">
    <citation type="journal article" date="2014" name="Front. Microbiol.">
        <title>High frequency of phylogenetically diverse reductive dehalogenase-homologous genes in deep subseafloor sedimentary metagenomes.</title>
        <authorList>
            <person name="Kawai M."/>
            <person name="Futagami T."/>
            <person name="Toyoda A."/>
            <person name="Takaki Y."/>
            <person name="Nishi S."/>
            <person name="Hori S."/>
            <person name="Arai W."/>
            <person name="Tsubouchi T."/>
            <person name="Morono Y."/>
            <person name="Uchiyama I."/>
            <person name="Ito T."/>
            <person name="Fujiyama A."/>
            <person name="Inagaki F."/>
            <person name="Takami H."/>
        </authorList>
    </citation>
    <scope>NUCLEOTIDE SEQUENCE</scope>
    <source>
        <strain evidence="1">Expedition CK06-06</strain>
    </source>
</reference>
<name>X1TTN4_9ZZZZ</name>
<evidence type="ECO:0000313" key="1">
    <source>
        <dbReference type="EMBL" id="GAI90920.1"/>
    </source>
</evidence>
<proteinExistence type="predicted"/>
<dbReference type="EMBL" id="BARW01015113">
    <property type="protein sequence ID" value="GAI90920.1"/>
    <property type="molecule type" value="Genomic_DNA"/>
</dbReference>
<comment type="caution">
    <text evidence="1">The sequence shown here is derived from an EMBL/GenBank/DDBJ whole genome shotgun (WGS) entry which is preliminary data.</text>
</comment>
<dbReference type="AlphaFoldDB" id="X1TTN4"/>